<gene>
    <name evidence="5" type="ORF">KC19_8G196500</name>
</gene>
<name>A0A8T0H5S5_CERPU</name>
<dbReference type="InterPro" id="IPR044685">
    <property type="entry name" value="CPD1-like"/>
</dbReference>
<evidence type="ECO:0008006" key="7">
    <source>
        <dbReference type="Google" id="ProtNLM"/>
    </source>
</evidence>
<dbReference type="PANTHER" id="PTHR33925">
    <property type="entry name" value="PLASTID DIVISION PROTEIN CDP1, CHLOROPLASTIC-RELATED"/>
    <property type="match status" value="1"/>
</dbReference>
<feature type="domain" description="Plastid division protein CDP1-like IMS" evidence="2">
    <location>
        <begin position="694"/>
        <end position="809"/>
    </location>
</feature>
<dbReference type="Proteomes" id="UP000822688">
    <property type="component" value="Chromosome 8"/>
</dbReference>
<evidence type="ECO:0000259" key="4">
    <source>
        <dbReference type="Pfam" id="PF25515"/>
    </source>
</evidence>
<dbReference type="InterPro" id="IPR025344">
    <property type="entry name" value="CDP1-like_IMS"/>
</dbReference>
<evidence type="ECO:0000256" key="1">
    <source>
        <dbReference type="SAM" id="MobiDB-lite"/>
    </source>
</evidence>
<keyword evidence="6" id="KW-1185">Reference proteome</keyword>
<dbReference type="AlphaFoldDB" id="A0A8T0H5S5"/>
<dbReference type="Pfam" id="PF13355">
    <property type="entry name" value="ARC6-like_IMS"/>
    <property type="match status" value="1"/>
</dbReference>
<dbReference type="InterPro" id="IPR058032">
    <property type="entry name" value="CDP1-like_a_solenoid_1"/>
</dbReference>
<feature type="domain" description="Plastid division protein CDP1-like 2nd alpha solenoid" evidence="3">
    <location>
        <begin position="344"/>
        <end position="531"/>
    </location>
</feature>
<accession>A0A8T0H5S5</accession>
<dbReference type="OrthoDB" id="512200at2759"/>
<reference evidence="5" key="1">
    <citation type="submission" date="2020-06" db="EMBL/GenBank/DDBJ databases">
        <title>WGS assembly of Ceratodon purpureus strain R40.</title>
        <authorList>
            <person name="Carey S.B."/>
            <person name="Jenkins J."/>
            <person name="Shu S."/>
            <person name="Lovell J.T."/>
            <person name="Sreedasyam A."/>
            <person name="Maumus F."/>
            <person name="Tiley G.P."/>
            <person name="Fernandez-Pozo N."/>
            <person name="Barry K."/>
            <person name="Chen C."/>
            <person name="Wang M."/>
            <person name="Lipzen A."/>
            <person name="Daum C."/>
            <person name="Saski C.A."/>
            <person name="Payton A.C."/>
            <person name="Mcbreen J.C."/>
            <person name="Conrad R.E."/>
            <person name="Kollar L.M."/>
            <person name="Olsson S."/>
            <person name="Huttunen S."/>
            <person name="Landis J.B."/>
            <person name="Wickett N.J."/>
            <person name="Johnson M.G."/>
            <person name="Rensing S.A."/>
            <person name="Grimwood J."/>
            <person name="Schmutz J."/>
            <person name="Mcdaniel S.F."/>
        </authorList>
    </citation>
    <scope>NUCLEOTIDE SEQUENCE</scope>
    <source>
        <strain evidence="5">R40</strain>
    </source>
</reference>
<protein>
    <recommendedName>
        <fullName evidence="7">ARC6 IMS domain-containing protein</fullName>
    </recommendedName>
</protein>
<evidence type="ECO:0000259" key="3">
    <source>
        <dbReference type="Pfam" id="PF23468"/>
    </source>
</evidence>
<comment type="caution">
    <text evidence="5">The sequence shown here is derived from an EMBL/GenBank/DDBJ whole genome shotgun (WGS) entry which is preliminary data.</text>
</comment>
<feature type="region of interest" description="Disordered" evidence="1">
    <location>
        <begin position="578"/>
        <end position="603"/>
    </location>
</feature>
<feature type="domain" description="Plastid division protein CDP1-like 1st alpha solenoid" evidence="4">
    <location>
        <begin position="180"/>
        <end position="321"/>
    </location>
</feature>
<evidence type="ECO:0000259" key="2">
    <source>
        <dbReference type="Pfam" id="PF13355"/>
    </source>
</evidence>
<dbReference type="PANTHER" id="PTHR33925:SF1">
    <property type="entry name" value="PROTEIN ACCUMULATION AND REPLICATION OF CHLOROPLASTS 6, CHLOROPLASTIC"/>
    <property type="match status" value="1"/>
</dbReference>
<dbReference type="Pfam" id="PF23468">
    <property type="entry name" value="ARC6"/>
    <property type="match status" value="1"/>
</dbReference>
<organism evidence="5 6">
    <name type="scientific">Ceratodon purpureus</name>
    <name type="common">Fire moss</name>
    <name type="synonym">Dicranum purpureum</name>
    <dbReference type="NCBI Taxonomy" id="3225"/>
    <lineage>
        <taxon>Eukaryota</taxon>
        <taxon>Viridiplantae</taxon>
        <taxon>Streptophyta</taxon>
        <taxon>Embryophyta</taxon>
        <taxon>Bryophyta</taxon>
        <taxon>Bryophytina</taxon>
        <taxon>Bryopsida</taxon>
        <taxon>Dicranidae</taxon>
        <taxon>Pseudoditrichales</taxon>
        <taxon>Ditrichaceae</taxon>
        <taxon>Ceratodon</taxon>
    </lineage>
</organism>
<proteinExistence type="predicted"/>
<dbReference type="GO" id="GO:0010020">
    <property type="term" value="P:chloroplast fission"/>
    <property type="evidence" value="ECO:0007669"/>
    <property type="project" value="TreeGrafter"/>
</dbReference>
<sequence>MMLAMECGGLLGVRQSQGGAAVGGQRGGGGGWAEVAQLLQRGDAAGRARVGVRVAPGVGSGRTQLRVGVETRRRGREQAKFRVRAVASAYPPIAQTEKTFRLPIDYYQILGAEPQYLADAIVRAFESRIDNSPRQGFSQQALLARLEILRGARDSLVDPDIRAEYNQGLAEDEADTLILDVPLTKVGGALCLLHEVGEVEVVLQAGQALLAQQEDLPKTLNRDVVLAMALSYVELSREAMAERPPAVVKSCSLLESALKMLREEGGKVLALDLQEQIEGTLDELAARCILELLALPLDKEYEPQRQQGLQGLRSLLWTVDEDGNSPPLGGLTREELMKEAFSLMTAAEQVALFTATPSNIPADSSEVYAAALAHVAEGFVAKNPRLFQEADALFLQLQQADPSQASEDSNPQLEFALERGICALLLGEVADCRTWLGLEDEKSPLRDPAVVNFVYSYSEEGEEIDSLPGLCKLLEGWLTEMVFPRFRDTQSLRVKLNEYYDDPSVLSYLEGLEKGNGSHMAAAAAIVRIGAGAGAALKNVKATLKRVFPMGRNNEGLTTSNIPENPVELPRRDQEFVPHKGIDGDSRAPSSNGVVTGFEGENWEDIEENQEDGILSKDKNLSDNGSVGGGFRVVQIACAGLVFGALVMAGLRYLPVRSRTAPTVNSSTPAISTTGVRTMEAIGEVVPKMDARLAEQMVRKWQAAKASALGSTHEMAPLPEVLEGEMLKSWTERVSDVKRNGWFWEYTLLGLNIDSVTVSDDGRRATAEATLQEAARLVDRNNPEHNDSYRSTYTTRYDLRHGLDGWRISGGAVLRT</sequence>
<dbReference type="InterPro" id="IPR057137">
    <property type="entry name" value="CDP1-like_a_solenoid_2"/>
</dbReference>
<evidence type="ECO:0000313" key="5">
    <source>
        <dbReference type="EMBL" id="KAG0565518.1"/>
    </source>
</evidence>
<dbReference type="EMBL" id="CM026429">
    <property type="protein sequence ID" value="KAG0565518.1"/>
    <property type="molecule type" value="Genomic_DNA"/>
</dbReference>
<evidence type="ECO:0000313" key="6">
    <source>
        <dbReference type="Proteomes" id="UP000822688"/>
    </source>
</evidence>
<dbReference type="Pfam" id="PF25515">
    <property type="entry name" value="Arm_PDR"/>
    <property type="match status" value="1"/>
</dbReference>
<dbReference type="GO" id="GO:0009706">
    <property type="term" value="C:chloroplast inner membrane"/>
    <property type="evidence" value="ECO:0007669"/>
    <property type="project" value="TreeGrafter"/>
</dbReference>